<dbReference type="Pfam" id="PF00378">
    <property type="entry name" value="ECH_1"/>
    <property type="match status" value="1"/>
</dbReference>
<dbReference type="STRING" id="134849.SAMN05443668_103409"/>
<reference evidence="2 3" key="1">
    <citation type="submission" date="2016-11" db="EMBL/GenBank/DDBJ databases">
        <authorList>
            <person name="Jaros S."/>
            <person name="Januszkiewicz K."/>
            <person name="Wedrychowicz H."/>
        </authorList>
    </citation>
    <scope>NUCLEOTIDE SEQUENCE [LARGE SCALE GENOMIC DNA]</scope>
    <source>
        <strain evidence="2 3">DSM 46144</strain>
    </source>
</reference>
<evidence type="ECO:0000313" key="3">
    <source>
        <dbReference type="Proteomes" id="UP000184440"/>
    </source>
</evidence>
<evidence type="ECO:0000313" key="2">
    <source>
        <dbReference type="EMBL" id="SHN17135.1"/>
    </source>
</evidence>
<dbReference type="PANTHER" id="PTHR43149:SF1">
    <property type="entry name" value="DELTA(3,5)-DELTA(2,4)-DIENOYL-COA ISOMERASE, MITOCHONDRIAL"/>
    <property type="match status" value="1"/>
</dbReference>
<gene>
    <name evidence="2" type="ORF">SAMN05443668_103409</name>
</gene>
<sequence length="257" mass="28252">MDFETITYEVAEHVATVTLNRPDKLNSFNQAMLDEFVRVWEQVRVDDDVRVVVLRAAGERAFSTGVDVSEGIFLPDNIWSQIDPGVSLGPRQNSVWKPVIVALHGMVAGGALYWVNECDIAICSEDATFFDPHTSYGMVAACEPIGLAHRIPLGEVLRMALLGLDERISARRALEVGLVSEVLPREDLWKRAAELAAIIADKPPAAIQGTVRAIWETLGSAPLDGQKQGMVYTRLGSMIVDSQAQRTGFTKPKPQIR</sequence>
<evidence type="ECO:0000256" key="1">
    <source>
        <dbReference type="ARBA" id="ARBA00005254"/>
    </source>
</evidence>
<organism evidence="2 3">
    <name type="scientific">Cryptosporangium aurantiacum</name>
    <dbReference type="NCBI Taxonomy" id="134849"/>
    <lineage>
        <taxon>Bacteria</taxon>
        <taxon>Bacillati</taxon>
        <taxon>Actinomycetota</taxon>
        <taxon>Actinomycetes</taxon>
        <taxon>Cryptosporangiales</taxon>
        <taxon>Cryptosporangiaceae</taxon>
        <taxon>Cryptosporangium</taxon>
    </lineage>
</organism>
<dbReference type="InterPro" id="IPR045002">
    <property type="entry name" value="Ech1-like"/>
</dbReference>
<dbReference type="AlphaFoldDB" id="A0A1M7PIY5"/>
<dbReference type="Gene3D" id="3.90.226.10">
    <property type="entry name" value="2-enoyl-CoA Hydratase, Chain A, domain 1"/>
    <property type="match status" value="1"/>
</dbReference>
<accession>A0A1M7PIY5</accession>
<dbReference type="OrthoDB" id="153350at2"/>
<dbReference type="InterPro" id="IPR029045">
    <property type="entry name" value="ClpP/crotonase-like_dom_sf"/>
</dbReference>
<dbReference type="Proteomes" id="UP000184440">
    <property type="component" value="Unassembled WGS sequence"/>
</dbReference>
<proteinExistence type="inferred from homology"/>
<keyword evidence="3" id="KW-1185">Reference proteome</keyword>
<dbReference type="InterPro" id="IPR001753">
    <property type="entry name" value="Enoyl-CoA_hydra/iso"/>
</dbReference>
<dbReference type="CDD" id="cd06558">
    <property type="entry name" value="crotonase-like"/>
    <property type="match status" value="1"/>
</dbReference>
<dbReference type="RefSeq" id="WP_073256347.1">
    <property type="nucleotide sequence ID" value="NZ_FRCS01000003.1"/>
</dbReference>
<dbReference type="SUPFAM" id="SSF52096">
    <property type="entry name" value="ClpP/crotonase"/>
    <property type="match status" value="1"/>
</dbReference>
<comment type="similarity">
    <text evidence="1">Belongs to the enoyl-CoA hydratase/isomerase family.</text>
</comment>
<dbReference type="PANTHER" id="PTHR43149">
    <property type="entry name" value="ENOYL-COA HYDRATASE"/>
    <property type="match status" value="1"/>
</dbReference>
<dbReference type="EMBL" id="FRCS01000003">
    <property type="protein sequence ID" value="SHN17135.1"/>
    <property type="molecule type" value="Genomic_DNA"/>
</dbReference>
<protein>
    <submittedName>
        <fullName evidence="2">Enoyl-CoA hydratase/carnithine racemase</fullName>
    </submittedName>
</protein>
<dbReference type="GO" id="GO:0016853">
    <property type="term" value="F:isomerase activity"/>
    <property type="evidence" value="ECO:0007669"/>
    <property type="project" value="InterPro"/>
</dbReference>
<name>A0A1M7PIY5_9ACTN</name>